<keyword evidence="1" id="KW-1133">Transmembrane helix</keyword>
<protein>
    <submittedName>
        <fullName evidence="2">Uncharacterized protein</fullName>
    </submittedName>
</protein>
<evidence type="ECO:0000256" key="1">
    <source>
        <dbReference type="SAM" id="Phobius"/>
    </source>
</evidence>
<accession>A0A1A6HCZ0</accession>
<keyword evidence="3" id="KW-1185">Reference proteome</keyword>
<evidence type="ECO:0000313" key="2">
    <source>
        <dbReference type="EMBL" id="OBS76141.1"/>
    </source>
</evidence>
<reference evidence="2 3" key="1">
    <citation type="submission" date="2016-06" db="EMBL/GenBank/DDBJ databases">
        <title>The Draft Genome Sequence and Annotation of the Desert Woodrat Neotoma lepida.</title>
        <authorList>
            <person name="Campbell M."/>
            <person name="Oakeson K.F."/>
            <person name="Yandell M."/>
            <person name="Halpert J.R."/>
            <person name="Dearing D."/>
        </authorList>
    </citation>
    <scope>NUCLEOTIDE SEQUENCE [LARGE SCALE GENOMIC DNA]</scope>
    <source>
        <strain evidence="2">417</strain>
        <tissue evidence="2">Liver</tissue>
    </source>
</reference>
<dbReference type="Proteomes" id="UP000092124">
    <property type="component" value="Unassembled WGS sequence"/>
</dbReference>
<gene>
    <name evidence="2" type="ORF">A6R68_17406</name>
</gene>
<evidence type="ECO:0000313" key="3">
    <source>
        <dbReference type="Proteomes" id="UP000092124"/>
    </source>
</evidence>
<feature type="transmembrane region" description="Helical" evidence="1">
    <location>
        <begin position="77"/>
        <end position="97"/>
    </location>
</feature>
<dbReference type="EMBL" id="LZPO01034990">
    <property type="protein sequence ID" value="OBS76141.1"/>
    <property type="molecule type" value="Genomic_DNA"/>
</dbReference>
<name>A0A1A6HCZ0_NEOLE</name>
<sequence>MSSVQQKVIYIPKSVTPHILQNIQGFDLTFNPEERNLGYIGFADTQVPNGGPSPPLSSAFLNQQHKNVRMVKQDYHLLWSLSNIALALAVGLYGFAWPTPLTVPLEMLQVAVEKLPSRAGSPCELLQSHAAQVFSANVKLLERDAAGIQLVGVQELPPPTAQRGDLLEKTGCFGLLLFPASLANPGRVFFVVLSQKGLTSSKSCDLDTTKSPGPEPAHQPCVTMSQQENDKMLTSALARNSDKFLLRYDLNLTPKLLQNTKSITWLPPGRPVLPCALCVKKLTPHDVLLAFWSSGFKLKPASGKMAVRLRTHLVVLHLWLPKGIVGIAGSPCPPRMNASLFRQLKVRGHVAPQEVDVTPRADSVPGMNEEAHFVPQKLLMAMLPFSSMS</sequence>
<keyword evidence="1" id="KW-0472">Membrane</keyword>
<comment type="caution">
    <text evidence="2">The sequence shown here is derived from an EMBL/GenBank/DDBJ whole genome shotgun (WGS) entry which is preliminary data.</text>
</comment>
<proteinExistence type="predicted"/>
<organism evidence="2 3">
    <name type="scientific">Neotoma lepida</name>
    <name type="common">Desert woodrat</name>
    <dbReference type="NCBI Taxonomy" id="56216"/>
    <lineage>
        <taxon>Eukaryota</taxon>
        <taxon>Metazoa</taxon>
        <taxon>Chordata</taxon>
        <taxon>Craniata</taxon>
        <taxon>Vertebrata</taxon>
        <taxon>Euteleostomi</taxon>
        <taxon>Mammalia</taxon>
        <taxon>Eutheria</taxon>
        <taxon>Euarchontoglires</taxon>
        <taxon>Glires</taxon>
        <taxon>Rodentia</taxon>
        <taxon>Myomorpha</taxon>
        <taxon>Muroidea</taxon>
        <taxon>Cricetidae</taxon>
        <taxon>Neotominae</taxon>
        <taxon>Neotoma</taxon>
    </lineage>
</organism>
<keyword evidence="1" id="KW-0812">Transmembrane</keyword>
<dbReference type="AlphaFoldDB" id="A0A1A6HCZ0"/>